<feature type="transmembrane region" description="Helical" evidence="1">
    <location>
        <begin position="36"/>
        <end position="51"/>
    </location>
</feature>
<sequence length="66" mass="7376">MQKDKMQRMQGIGLFFAGLGSIIVAGTYALDISNKFTIIGITSSLIGAFYFRRSETLRRKLTKISN</sequence>
<keyword evidence="1" id="KW-1133">Transmembrane helix</keyword>
<keyword evidence="3" id="KW-1185">Reference proteome</keyword>
<dbReference type="RefSeq" id="WP_250869485.1">
    <property type="nucleotide sequence ID" value="NZ_JAGSOI010000147.1"/>
</dbReference>
<proteinExistence type="predicted"/>
<comment type="caution">
    <text evidence="2">The sequence shown here is derived from an EMBL/GenBank/DDBJ whole genome shotgun (WGS) entry which is preliminary data.</text>
</comment>
<dbReference type="Proteomes" id="UP001056766">
    <property type="component" value="Unassembled WGS sequence"/>
</dbReference>
<evidence type="ECO:0000313" key="2">
    <source>
        <dbReference type="EMBL" id="MCM1988089.1"/>
    </source>
</evidence>
<reference evidence="2" key="2">
    <citation type="submission" date="2021-04" db="EMBL/GenBank/DDBJ databases">
        <authorList>
            <person name="Dong X."/>
        </authorList>
    </citation>
    <scope>NUCLEOTIDE SEQUENCE</scope>
    <source>
        <strain evidence="2">LLY</strain>
    </source>
</reference>
<name>A0A9E5DEA5_9EURY</name>
<dbReference type="EMBL" id="JAGSOI010000147">
    <property type="protein sequence ID" value="MCM1988089.1"/>
    <property type="molecule type" value="Genomic_DNA"/>
</dbReference>
<evidence type="ECO:0000256" key="1">
    <source>
        <dbReference type="SAM" id="Phobius"/>
    </source>
</evidence>
<keyword evidence="1" id="KW-0812">Transmembrane</keyword>
<evidence type="ECO:0000313" key="3">
    <source>
        <dbReference type="Proteomes" id="UP001056766"/>
    </source>
</evidence>
<keyword evidence="1" id="KW-0472">Membrane</keyword>
<accession>A0A9E5DEA5</accession>
<protein>
    <submittedName>
        <fullName evidence="2">Uncharacterized protein</fullName>
    </submittedName>
</protein>
<organism evidence="2 3">
    <name type="scientific">Methanococcoides seepicolus</name>
    <dbReference type="NCBI Taxonomy" id="2828780"/>
    <lineage>
        <taxon>Archaea</taxon>
        <taxon>Methanobacteriati</taxon>
        <taxon>Methanobacteriota</taxon>
        <taxon>Stenosarchaea group</taxon>
        <taxon>Methanomicrobia</taxon>
        <taxon>Methanosarcinales</taxon>
        <taxon>Methanosarcinaceae</taxon>
        <taxon>Methanococcoides</taxon>
    </lineage>
</organism>
<gene>
    <name evidence="2" type="ORF">KDK67_14125</name>
</gene>
<dbReference type="AlphaFoldDB" id="A0A9E5DEA5"/>
<reference evidence="2" key="1">
    <citation type="journal article" date="2021" name="mSystems">
        <title>Bacteria and Archaea Synergistically Convert Glycine Betaine to Biogenic Methane in the Formosa Cold Seep of the South China Sea.</title>
        <authorList>
            <person name="Li L."/>
            <person name="Zhang W."/>
            <person name="Zhang S."/>
            <person name="Song L."/>
            <person name="Sun Q."/>
            <person name="Zhang H."/>
            <person name="Xiang H."/>
            <person name="Dong X."/>
        </authorList>
    </citation>
    <scope>NUCLEOTIDE SEQUENCE</scope>
    <source>
        <strain evidence="2">LLY</strain>
    </source>
</reference>
<feature type="transmembrane region" description="Helical" evidence="1">
    <location>
        <begin position="12"/>
        <end position="30"/>
    </location>
</feature>